<organism evidence="2 3">
    <name type="scientific">Streptomyces gossypii</name>
    <dbReference type="NCBI Taxonomy" id="2883101"/>
    <lineage>
        <taxon>Bacteria</taxon>
        <taxon>Bacillati</taxon>
        <taxon>Actinomycetota</taxon>
        <taxon>Actinomycetes</taxon>
        <taxon>Kitasatosporales</taxon>
        <taxon>Streptomycetaceae</taxon>
        <taxon>Streptomyces</taxon>
    </lineage>
</organism>
<reference evidence="2 3" key="1">
    <citation type="submission" date="2021-10" db="EMBL/GenBank/DDBJ databases">
        <title>Streptomyces gossypii sp. nov., isolated from soil collected from cotton field.</title>
        <authorList>
            <person name="Ge X."/>
            <person name="Chen X."/>
            <person name="Liu W."/>
        </authorList>
    </citation>
    <scope>NUCLEOTIDE SEQUENCE [LARGE SCALE GENOMIC DNA]</scope>
    <source>
        <strain evidence="2 3">N2-109</strain>
    </source>
</reference>
<dbReference type="RefSeq" id="WP_260215545.1">
    <property type="nucleotide sequence ID" value="NZ_JAJAGO010000001.1"/>
</dbReference>
<feature type="region of interest" description="Disordered" evidence="1">
    <location>
        <begin position="1"/>
        <end position="52"/>
    </location>
</feature>
<feature type="compositionally biased region" description="Low complexity" evidence="1">
    <location>
        <begin position="10"/>
        <end position="40"/>
    </location>
</feature>
<protein>
    <submittedName>
        <fullName evidence="2">Uncharacterized protein</fullName>
    </submittedName>
</protein>
<gene>
    <name evidence="2" type="ORF">LHJ74_01525</name>
</gene>
<name>A0ABT2JL79_9ACTN</name>
<keyword evidence="3" id="KW-1185">Reference proteome</keyword>
<evidence type="ECO:0000313" key="3">
    <source>
        <dbReference type="Proteomes" id="UP001156389"/>
    </source>
</evidence>
<dbReference type="EMBL" id="JAJAGO010000001">
    <property type="protein sequence ID" value="MCT2588632.1"/>
    <property type="molecule type" value="Genomic_DNA"/>
</dbReference>
<dbReference type="Proteomes" id="UP001156389">
    <property type="component" value="Unassembled WGS sequence"/>
</dbReference>
<sequence>MAKEATNQRTAANSTNGTTGTAHTTGSSKDAAQTATKADTGPATEPKAPKPLISALPVSEETLKTTLRAPQAAAAATWTAVRARKILVTGVGAGAVAVATASFFIGRHTAVSGAGPLTRVTGGRL</sequence>
<evidence type="ECO:0000256" key="1">
    <source>
        <dbReference type="SAM" id="MobiDB-lite"/>
    </source>
</evidence>
<proteinExistence type="predicted"/>
<evidence type="ECO:0000313" key="2">
    <source>
        <dbReference type="EMBL" id="MCT2588632.1"/>
    </source>
</evidence>
<accession>A0ABT2JL79</accession>
<comment type="caution">
    <text evidence="2">The sequence shown here is derived from an EMBL/GenBank/DDBJ whole genome shotgun (WGS) entry which is preliminary data.</text>
</comment>